<dbReference type="Gene3D" id="3.30.930.20">
    <property type="entry name" value="Protein of unknown function DUF1054"/>
    <property type="match status" value="1"/>
</dbReference>
<protein>
    <submittedName>
        <fullName evidence="1">Uncharacterized protein</fullName>
    </submittedName>
</protein>
<dbReference type="InterPro" id="IPR053707">
    <property type="entry name" value="UPF0637_domain_sf"/>
</dbReference>
<organism evidence="1 2">
    <name type="scientific">Levilactobacillus acidifarinae DSM 19394 = JCM 15949</name>
    <dbReference type="NCBI Taxonomy" id="1423715"/>
    <lineage>
        <taxon>Bacteria</taxon>
        <taxon>Bacillati</taxon>
        <taxon>Bacillota</taxon>
        <taxon>Bacilli</taxon>
        <taxon>Lactobacillales</taxon>
        <taxon>Lactobacillaceae</taxon>
        <taxon>Levilactobacillus</taxon>
    </lineage>
</organism>
<dbReference type="InterPro" id="IPR009403">
    <property type="entry name" value="UPF0637"/>
</dbReference>
<accession>A0A0R1LDU1</accession>
<evidence type="ECO:0000313" key="2">
    <source>
        <dbReference type="Proteomes" id="UP000051955"/>
    </source>
</evidence>
<comment type="caution">
    <text evidence="1">The sequence shown here is derived from an EMBL/GenBank/DDBJ whole genome shotgun (WGS) entry which is preliminary data.</text>
</comment>
<dbReference type="Proteomes" id="UP000051955">
    <property type="component" value="Unassembled WGS sequence"/>
</dbReference>
<dbReference type="EMBL" id="AZDV01000028">
    <property type="protein sequence ID" value="KRK93775.1"/>
    <property type="molecule type" value="Genomic_DNA"/>
</dbReference>
<name>A0A0R1LDU1_9LACO</name>
<sequence length="216" mass="23978">MELKRTVSKDLGGEIVYQDSDFAVFDDVTLPGRLAKIRAIIDPKFTATVTALQPQLAAVGVPVYPHLALHRRRTKNPPPDTWVALSTSKRGYKMLPHFEFGLWDDQLYIWLVVLQEAQDRQTVIDRVSPQTVAGLPANFEWADDHTDKTVHRPLTASGWDQLTAAQSQKHAEWLIGRTFDQGSAFFTGDAAAQLATIQTTIAALIPVYRELIGGTA</sequence>
<proteinExistence type="predicted"/>
<dbReference type="SUPFAM" id="SSF142913">
    <property type="entry name" value="YktB/PF0168-like"/>
    <property type="match status" value="1"/>
</dbReference>
<dbReference type="PATRIC" id="fig|1423715.3.peg.1132"/>
<dbReference type="AlphaFoldDB" id="A0A0R1LDU1"/>
<dbReference type="Pfam" id="PF06335">
    <property type="entry name" value="DUF1054"/>
    <property type="match status" value="1"/>
</dbReference>
<reference evidence="1 2" key="1">
    <citation type="journal article" date="2015" name="Genome Announc.">
        <title>Expanding the biotechnology potential of lactobacilli through comparative genomics of 213 strains and associated genera.</title>
        <authorList>
            <person name="Sun Z."/>
            <person name="Harris H.M."/>
            <person name="McCann A."/>
            <person name="Guo C."/>
            <person name="Argimon S."/>
            <person name="Zhang W."/>
            <person name="Yang X."/>
            <person name="Jeffery I.B."/>
            <person name="Cooney J.C."/>
            <person name="Kagawa T.F."/>
            <person name="Liu W."/>
            <person name="Song Y."/>
            <person name="Salvetti E."/>
            <person name="Wrobel A."/>
            <person name="Rasinkangas P."/>
            <person name="Parkhill J."/>
            <person name="Rea M.C."/>
            <person name="O'Sullivan O."/>
            <person name="Ritari J."/>
            <person name="Douillard F.P."/>
            <person name="Paul Ross R."/>
            <person name="Yang R."/>
            <person name="Briner A.E."/>
            <person name="Felis G.E."/>
            <person name="de Vos W.M."/>
            <person name="Barrangou R."/>
            <person name="Klaenhammer T.R."/>
            <person name="Caufield P.W."/>
            <person name="Cui Y."/>
            <person name="Zhang H."/>
            <person name="O'Toole P.W."/>
        </authorList>
    </citation>
    <scope>NUCLEOTIDE SEQUENCE [LARGE SCALE GENOMIC DNA]</scope>
    <source>
        <strain evidence="1 2">DSM 19394</strain>
    </source>
</reference>
<evidence type="ECO:0000313" key="1">
    <source>
        <dbReference type="EMBL" id="KRK93775.1"/>
    </source>
</evidence>
<dbReference type="STRING" id="1423715.FD25_GL001102"/>
<dbReference type="RefSeq" id="WP_235807932.1">
    <property type="nucleotide sequence ID" value="NZ_AZDV01000028.1"/>
</dbReference>
<keyword evidence="2" id="KW-1185">Reference proteome</keyword>
<gene>
    <name evidence="1" type="ORF">FD25_GL001102</name>
</gene>